<dbReference type="InterPro" id="IPR006202">
    <property type="entry name" value="Neur_chan_lig-bd"/>
</dbReference>
<evidence type="ECO:0000256" key="10">
    <source>
        <dbReference type="ARBA" id="ARBA00023136"/>
    </source>
</evidence>
<feature type="transmembrane region" description="Helical" evidence="22">
    <location>
        <begin position="301"/>
        <end position="326"/>
    </location>
</feature>
<evidence type="ECO:0000256" key="18">
    <source>
        <dbReference type="ARBA" id="ARBA00034430"/>
    </source>
</evidence>
<evidence type="ECO:0000256" key="7">
    <source>
        <dbReference type="ARBA" id="ARBA00022989"/>
    </source>
</evidence>
<dbReference type="Gene3D" id="1.20.58.390">
    <property type="entry name" value="Neurotransmitter-gated ion-channel transmembrane domain"/>
    <property type="match status" value="2"/>
</dbReference>
<evidence type="ECO:0000256" key="1">
    <source>
        <dbReference type="ARBA" id="ARBA00003328"/>
    </source>
</evidence>
<comment type="caution">
    <text evidence="25">The sequence shown here is derived from an EMBL/GenBank/DDBJ whole genome shotgun (WGS) entry which is preliminary data.</text>
</comment>
<comment type="subunit">
    <text evidence="2">Pentamer of two alpha chains, and one each of the beta, delta, and gamma (in immature muscle) or epsilon (in mature muscle) chains.</text>
</comment>
<dbReference type="GO" id="GO:0004888">
    <property type="term" value="F:transmembrane signaling receptor activity"/>
    <property type="evidence" value="ECO:0007669"/>
    <property type="project" value="InterPro"/>
</dbReference>
<sequence length="492" mass="57374">MEEIWRLLTIFLLPLTLLQGVEAADREGALRDTLFEDYNVHVRPTRTPQEKVAVQVGMVLSQLISLNEKDEELTTKGYMNLAWNDHRLTWNPKEYNGIETLRIPADQVWKPDIVLMNNNDGEFDAALEVEVLVNWRGNVTWHPPALYHSSCSIEVEYFPFDWQNCSMVFRSQTYEADEITLEHPRDSQGKEITQVVIFPNTFTENGQWEIRHRSSRKNTLPIDPMYEDITFYLVIRRKPLFYIVNIIVPCILITILAIFVFYLPPDAGEKMTLSIFALLTLTVFLLLLADKVPETSLAVPIIVNYLMFTMILVTFSVILSVVVLNLHHRSPNTHHMPQWVRQIFILFLPRYLWISRPKPEPTLVTTPPLRTVAAPRHADEYFIRRPENDFFFPKQERYQAESFSRDMKWFLEGPSLGLTLPPDLQSAVSAIRYLAQQLQEQEDYDALKEDWQYVAMVVDRLFLWTFITFTTLGTLTIFLDASFNRPPDVPFP</sequence>
<dbReference type="Pfam" id="PF02931">
    <property type="entry name" value="Neur_chan_LBD"/>
    <property type="match status" value="1"/>
</dbReference>
<dbReference type="CDD" id="cd19064">
    <property type="entry name" value="LGIC_TM_nAChR"/>
    <property type="match status" value="1"/>
</dbReference>
<evidence type="ECO:0000256" key="13">
    <source>
        <dbReference type="ARBA" id="ARBA00023180"/>
    </source>
</evidence>
<dbReference type="InterPro" id="IPR006029">
    <property type="entry name" value="Neurotrans-gated_channel_TM"/>
</dbReference>
<dbReference type="PRINTS" id="PR00252">
    <property type="entry name" value="NRIONCHANNEL"/>
</dbReference>
<dbReference type="GO" id="GO:0022848">
    <property type="term" value="F:acetylcholine-gated monoatomic cation-selective channel activity"/>
    <property type="evidence" value="ECO:0007669"/>
    <property type="project" value="InterPro"/>
</dbReference>
<evidence type="ECO:0000259" key="24">
    <source>
        <dbReference type="Pfam" id="PF02932"/>
    </source>
</evidence>
<dbReference type="GO" id="GO:0045211">
    <property type="term" value="C:postsynaptic membrane"/>
    <property type="evidence" value="ECO:0007669"/>
    <property type="project" value="UniProtKB-SubCell"/>
</dbReference>
<dbReference type="SUPFAM" id="SSF63712">
    <property type="entry name" value="Nicotinic receptor ligand binding domain-like"/>
    <property type="match status" value="1"/>
</dbReference>
<keyword evidence="16 22" id="KW-0407">Ion channel</keyword>
<feature type="domain" description="Neurotransmitter-gated ion-channel transmembrane" evidence="24">
    <location>
        <begin position="246"/>
        <end position="478"/>
    </location>
</feature>
<gene>
    <name evidence="25" type="ORF">GDO78_021465</name>
</gene>
<comment type="catalytic activity">
    <reaction evidence="18">
        <text>K(+)(in) = K(+)(out)</text>
        <dbReference type="Rhea" id="RHEA:29463"/>
        <dbReference type="ChEBI" id="CHEBI:29103"/>
    </reaction>
</comment>
<dbReference type="OrthoDB" id="5975154at2759"/>
<evidence type="ECO:0000256" key="9">
    <source>
        <dbReference type="ARBA" id="ARBA00023065"/>
    </source>
</evidence>
<protein>
    <recommendedName>
        <fullName evidence="21">Acetylcholine receptor subunit beta</fullName>
    </recommendedName>
</protein>
<evidence type="ECO:0000256" key="15">
    <source>
        <dbReference type="ARBA" id="ARBA00023286"/>
    </source>
</evidence>
<feature type="transmembrane region" description="Helical" evidence="22">
    <location>
        <begin position="240"/>
        <end position="264"/>
    </location>
</feature>
<keyword evidence="6 22" id="KW-0732">Signal</keyword>
<dbReference type="InterPro" id="IPR038050">
    <property type="entry name" value="Neuro_actylchol_rec"/>
</dbReference>
<accession>A0A8J6E9W7</accession>
<dbReference type="SUPFAM" id="SSF90112">
    <property type="entry name" value="Neurotransmitter-gated ion-channel transmembrane pore"/>
    <property type="match status" value="1"/>
</dbReference>
<evidence type="ECO:0000256" key="2">
    <source>
        <dbReference type="ARBA" id="ARBA00011357"/>
    </source>
</evidence>
<evidence type="ECO:0000256" key="14">
    <source>
        <dbReference type="ARBA" id="ARBA00023257"/>
    </source>
</evidence>
<dbReference type="InterPro" id="IPR036734">
    <property type="entry name" value="Neur_chan_lig-bd_sf"/>
</dbReference>
<evidence type="ECO:0000256" key="21">
    <source>
        <dbReference type="ARBA" id="ARBA00040199"/>
    </source>
</evidence>
<comment type="subcellular location">
    <subcellularLocation>
        <location evidence="17">Postsynaptic cell membrane</location>
        <topology evidence="17">Multi-pass membrane protein</topology>
    </subcellularLocation>
</comment>
<evidence type="ECO:0000256" key="17">
    <source>
        <dbReference type="ARBA" id="ARBA00034104"/>
    </source>
</evidence>
<keyword evidence="12" id="KW-0675">Receptor</keyword>
<evidence type="ECO:0000256" key="4">
    <source>
        <dbReference type="ARBA" id="ARBA00022475"/>
    </source>
</evidence>
<keyword evidence="10 22" id="KW-0472">Membrane</keyword>
<keyword evidence="11" id="KW-1015">Disulfide bond</keyword>
<feature type="signal peptide" evidence="22">
    <location>
        <begin position="1"/>
        <end position="23"/>
    </location>
</feature>
<feature type="chain" id="PRO_5035340888" description="Acetylcholine receptor subunit beta" evidence="22">
    <location>
        <begin position="24"/>
        <end position="492"/>
    </location>
</feature>
<dbReference type="PANTHER" id="PTHR18945">
    <property type="entry name" value="NEUROTRANSMITTER GATED ION CHANNEL"/>
    <property type="match status" value="1"/>
</dbReference>
<dbReference type="InterPro" id="IPR018000">
    <property type="entry name" value="Neurotransmitter_ion_chnl_CS"/>
</dbReference>
<keyword evidence="14" id="KW-0628">Postsynaptic cell membrane</keyword>
<keyword evidence="5 22" id="KW-0812">Transmembrane</keyword>
<evidence type="ECO:0000256" key="6">
    <source>
        <dbReference type="ARBA" id="ARBA00022729"/>
    </source>
</evidence>
<comment type="catalytic activity">
    <reaction evidence="19">
        <text>Na(+)(in) = Na(+)(out)</text>
        <dbReference type="Rhea" id="RHEA:34963"/>
        <dbReference type="ChEBI" id="CHEBI:29101"/>
    </reaction>
</comment>
<dbReference type="NCBIfam" id="TIGR00860">
    <property type="entry name" value="LIC"/>
    <property type="match status" value="1"/>
</dbReference>
<evidence type="ECO:0000256" key="8">
    <source>
        <dbReference type="ARBA" id="ARBA00023018"/>
    </source>
</evidence>
<dbReference type="FunFam" id="2.70.170.10:FF:000012">
    <property type="entry name" value="Nicotinic acetylcholine receptor subunit gamma"/>
    <property type="match status" value="1"/>
</dbReference>
<comment type="similarity">
    <text evidence="20">Belongs to the ligand-gated ion channel (TC 1.A.9) family. Acetylcholine receptor (TC 1.A.9.1) subfamily. Beta-1/CHRNB1 sub-subfamily.</text>
</comment>
<keyword evidence="9 22" id="KW-0406">Ion transport</keyword>
<dbReference type="PROSITE" id="PS00236">
    <property type="entry name" value="NEUROTR_ION_CHANNEL"/>
    <property type="match status" value="1"/>
</dbReference>
<dbReference type="FunFam" id="1.20.58.390:FF:000026">
    <property type="entry name" value="Cholinergic receptor nicotinic beta 1 subunit"/>
    <property type="match status" value="1"/>
</dbReference>
<organism evidence="25 26">
    <name type="scientific">Eleutherodactylus coqui</name>
    <name type="common">Puerto Rican coqui</name>
    <dbReference type="NCBI Taxonomy" id="57060"/>
    <lineage>
        <taxon>Eukaryota</taxon>
        <taxon>Metazoa</taxon>
        <taxon>Chordata</taxon>
        <taxon>Craniata</taxon>
        <taxon>Vertebrata</taxon>
        <taxon>Euteleostomi</taxon>
        <taxon>Amphibia</taxon>
        <taxon>Batrachia</taxon>
        <taxon>Anura</taxon>
        <taxon>Neobatrachia</taxon>
        <taxon>Hyloidea</taxon>
        <taxon>Eleutherodactylidae</taxon>
        <taxon>Eleutherodactylinae</taxon>
        <taxon>Eleutherodactylus</taxon>
        <taxon>Eleutherodactylus</taxon>
    </lineage>
</organism>
<keyword evidence="8" id="KW-0770">Synapse</keyword>
<keyword evidence="15" id="KW-1071">Ligand-gated ion channel</keyword>
<dbReference type="InterPro" id="IPR036719">
    <property type="entry name" value="Neuro-gated_channel_TM_sf"/>
</dbReference>
<dbReference type="GO" id="GO:0005892">
    <property type="term" value="C:acetylcholine-gated channel complex"/>
    <property type="evidence" value="ECO:0007669"/>
    <property type="project" value="UniProtKB-ARBA"/>
</dbReference>
<evidence type="ECO:0000256" key="11">
    <source>
        <dbReference type="ARBA" id="ARBA00023157"/>
    </source>
</evidence>
<dbReference type="Gene3D" id="2.70.170.10">
    <property type="entry name" value="Neurotransmitter-gated ion-channel ligand-binding domain"/>
    <property type="match status" value="1"/>
</dbReference>
<keyword evidence="26" id="KW-1185">Reference proteome</keyword>
<evidence type="ECO:0000259" key="23">
    <source>
        <dbReference type="Pfam" id="PF02931"/>
    </source>
</evidence>
<evidence type="ECO:0000313" key="25">
    <source>
        <dbReference type="EMBL" id="KAG9463583.1"/>
    </source>
</evidence>
<dbReference type="Pfam" id="PF02932">
    <property type="entry name" value="Neur_chan_memb"/>
    <property type="match status" value="1"/>
</dbReference>
<proteinExistence type="inferred from homology"/>
<evidence type="ECO:0000256" key="12">
    <source>
        <dbReference type="ARBA" id="ARBA00023170"/>
    </source>
</evidence>
<evidence type="ECO:0000256" key="16">
    <source>
        <dbReference type="ARBA" id="ARBA00023303"/>
    </source>
</evidence>
<evidence type="ECO:0000256" key="20">
    <source>
        <dbReference type="ARBA" id="ARBA00037951"/>
    </source>
</evidence>
<name>A0A8J6E9W7_ELECQ</name>
<comment type="function">
    <text evidence="1">After binding acetylcholine, the AChR responds by an extensive change in conformation that affects all subunits and leads to opening of an ion-conducting channel across the plasma membrane.</text>
</comment>
<dbReference type="InterPro" id="IPR006201">
    <property type="entry name" value="Neur_channel"/>
</dbReference>
<feature type="transmembrane region" description="Helical" evidence="22">
    <location>
        <begin position="461"/>
        <end position="483"/>
    </location>
</feature>
<evidence type="ECO:0000256" key="19">
    <source>
        <dbReference type="ARBA" id="ARBA00036239"/>
    </source>
</evidence>
<feature type="transmembrane region" description="Helical" evidence="22">
    <location>
        <begin position="271"/>
        <end position="289"/>
    </location>
</feature>
<dbReference type="InterPro" id="IPR002394">
    <property type="entry name" value="Nicotinic_acetylcholine_rcpt"/>
</dbReference>
<dbReference type="EMBL" id="WNTK01006429">
    <property type="protein sequence ID" value="KAG9463583.1"/>
    <property type="molecule type" value="Genomic_DNA"/>
</dbReference>
<feature type="domain" description="Neurotransmitter-gated ion-channel ligand-binding" evidence="23">
    <location>
        <begin position="29"/>
        <end position="239"/>
    </location>
</feature>
<dbReference type="PRINTS" id="PR00254">
    <property type="entry name" value="NICOTINICR"/>
</dbReference>
<evidence type="ECO:0000256" key="3">
    <source>
        <dbReference type="ARBA" id="ARBA00022448"/>
    </source>
</evidence>
<keyword evidence="3 22" id="KW-0813">Transport</keyword>
<evidence type="ECO:0000256" key="5">
    <source>
        <dbReference type="ARBA" id="ARBA00022692"/>
    </source>
</evidence>
<evidence type="ECO:0000313" key="26">
    <source>
        <dbReference type="Proteomes" id="UP000770717"/>
    </source>
</evidence>
<dbReference type="Proteomes" id="UP000770717">
    <property type="component" value="Unassembled WGS sequence"/>
</dbReference>
<keyword evidence="4" id="KW-1003">Cell membrane</keyword>
<keyword evidence="13" id="KW-0325">Glycoprotein</keyword>
<evidence type="ECO:0000256" key="22">
    <source>
        <dbReference type="RuleBase" id="RU000687"/>
    </source>
</evidence>
<reference evidence="25" key="1">
    <citation type="thesis" date="2020" institute="ProQuest LLC" country="789 East Eisenhower Parkway, Ann Arbor, MI, USA">
        <title>Comparative Genomics and Chromosome Evolution.</title>
        <authorList>
            <person name="Mudd A.B."/>
        </authorList>
    </citation>
    <scope>NUCLEOTIDE SEQUENCE</scope>
    <source>
        <strain evidence="25">HN-11 Male</strain>
        <tissue evidence="25">Kidney and liver</tissue>
    </source>
</reference>
<dbReference type="AlphaFoldDB" id="A0A8J6E9W7"/>
<keyword evidence="7 22" id="KW-1133">Transmembrane helix</keyword>